<accession>A0ABX1W2K8</accession>
<feature type="transmembrane region" description="Helical" evidence="10">
    <location>
        <begin position="138"/>
        <end position="159"/>
    </location>
</feature>
<evidence type="ECO:0000256" key="7">
    <source>
        <dbReference type="ARBA" id="ARBA00022989"/>
    </source>
</evidence>
<evidence type="ECO:0000313" key="12">
    <source>
        <dbReference type="Proteomes" id="UP000539052"/>
    </source>
</evidence>
<keyword evidence="6 10" id="KW-0812">Transmembrane</keyword>
<sequence length="449" mass="48672">MDKINDLEQKPVGKLLAQYSIPATLSLVVSALYQMVDRIFIGHIPEAGVLGLTGVGLTAPITTIIMALSALIAFGAASTISIRLGEEKREEAEKAAGNAIVYVLITSAVITVIFFLFKPQIFEVLKITGHSGLYAAEYINTIVLGTVFSMFSFTFPIIIRSDGNPTFSMITTLVGCVLNIILDAVFIFGAGLGIQGAAVATVISQAASTMLGLLYFWKGKPALCLSRKTMRPDISTLKSIIKIGSVPCANQLSVSVAQLIGNYALVQYGGEVYVGAMTAIRSVFQLFMMGVYGLGQGFQPIVGYNFAKKSYKRAFDTLKLSFIWDVVILALGLILAQLLPQYWIKLFIKDQALAAIAAYGLRKFTMLLPLASFVAVGSGFMMMTGKAKPAIFLNISYQILISATTIYFLPLLIGTDGLWYSQPLTDVIATVLTIFLFIRNYGSIIKQMR</sequence>
<dbReference type="PANTHER" id="PTHR43823:SF3">
    <property type="entry name" value="MULTIDRUG EXPORT PROTEIN MEPA"/>
    <property type="match status" value="1"/>
</dbReference>
<dbReference type="InterPro" id="IPR045070">
    <property type="entry name" value="MATE_MepA-like"/>
</dbReference>
<comment type="caution">
    <text evidence="11">The sequence shown here is derived from an EMBL/GenBank/DDBJ whole genome shotgun (WGS) entry which is preliminary data.</text>
</comment>
<proteinExistence type="inferred from homology"/>
<feature type="transmembrane region" description="Helical" evidence="10">
    <location>
        <begin position="95"/>
        <end position="118"/>
    </location>
</feature>
<evidence type="ECO:0000256" key="3">
    <source>
        <dbReference type="ARBA" id="ARBA00022106"/>
    </source>
</evidence>
<dbReference type="EMBL" id="JAAOXG010000075">
    <property type="protein sequence ID" value="NNJ32956.1"/>
    <property type="molecule type" value="Genomic_DNA"/>
</dbReference>
<dbReference type="Proteomes" id="UP000539052">
    <property type="component" value="Unassembled WGS sequence"/>
</dbReference>
<feature type="transmembrane region" description="Helical" evidence="10">
    <location>
        <begin position="12"/>
        <end position="36"/>
    </location>
</feature>
<dbReference type="InterPro" id="IPR002528">
    <property type="entry name" value="MATE_fam"/>
</dbReference>
<keyword evidence="5" id="KW-1003">Cell membrane</keyword>
<evidence type="ECO:0000256" key="10">
    <source>
        <dbReference type="SAM" id="Phobius"/>
    </source>
</evidence>
<feature type="transmembrane region" description="Helical" evidence="10">
    <location>
        <begin position="322"/>
        <end position="344"/>
    </location>
</feature>
<feature type="transmembrane region" description="Helical" evidence="10">
    <location>
        <begin position="48"/>
        <end position="74"/>
    </location>
</feature>
<feature type="transmembrane region" description="Helical" evidence="10">
    <location>
        <begin position="194"/>
        <end position="217"/>
    </location>
</feature>
<keyword evidence="7 10" id="KW-1133">Transmembrane helix</keyword>
<feature type="transmembrane region" description="Helical" evidence="10">
    <location>
        <begin position="395"/>
        <end position="413"/>
    </location>
</feature>
<dbReference type="Pfam" id="PF01554">
    <property type="entry name" value="MatE"/>
    <property type="match status" value="2"/>
</dbReference>
<dbReference type="NCBIfam" id="TIGR00797">
    <property type="entry name" value="matE"/>
    <property type="match status" value="1"/>
</dbReference>
<feature type="transmembrane region" description="Helical" evidence="10">
    <location>
        <begin position="166"/>
        <end position="188"/>
    </location>
</feature>
<dbReference type="CDD" id="cd13143">
    <property type="entry name" value="MATE_MepA_like"/>
    <property type="match status" value="1"/>
</dbReference>
<keyword evidence="8 10" id="KW-0472">Membrane</keyword>
<evidence type="ECO:0000256" key="9">
    <source>
        <dbReference type="ARBA" id="ARBA00023251"/>
    </source>
</evidence>
<feature type="transmembrane region" description="Helical" evidence="10">
    <location>
        <begin position="419"/>
        <end position="438"/>
    </location>
</feature>
<evidence type="ECO:0000256" key="5">
    <source>
        <dbReference type="ARBA" id="ARBA00022475"/>
    </source>
</evidence>
<comment type="similarity">
    <text evidence="2">Belongs to the multi antimicrobial extrusion (MATE) (TC 2.A.66.1) family. MepA subfamily.</text>
</comment>
<evidence type="ECO:0000256" key="2">
    <source>
        <dbReference type="ARBA" id="ARBA00008417"/>
    </source>
</evidence>
<keyword evidence="12" id="KW-1185">Reference proteome</keyword>
<feature type="transmembrane region" description="Helical" evidence="10">
    <location>
        <begin position="364"/>
        <end position="383"/>
    </location>
</feature>
<dbReference type="RefSeq" id="WP_170823994.1">
    <property type="nucleotide sequence ID" value="NZ_JAAOXG010000075.1"/>
</dbReference>
<reference evidence="11 12" key="1">
    <citation type="submission" date="2020-03" db="EMBL/GenBank/DDBJ databases">
        <title>Genome Sequence of industrial isolate, B5A.</title>
        <authorList>
            <person name="Sharma S."/>
            <person name="Patil P.B."/>
            <person name="Korpole S."/>
        </authorList>
    </citation>
    <scope>NUCLEOTIDE SEQUENCE [LARGE SCALE GENOMIC DNA]</scope>
    <source>
        <strain evidence="11 12">PI-S10-B5A</strain>
    </source>
</reference>
<evidence type="ECO:0000256" key="1">
    <source>
        <dbReference type="ARBA" id="ARBA00004651"/>
    </source>
</evidence>
<organism evidence="11 12">
    <name type="scientific">Lacrimispora defluvii</name>
    <dbReference type="NCBI Taxonomy" id="2719233"/>
    <lineage>
        <taxon>Bacteria</taxon>
        <taxon>Bacillati</taxon>
        <taxon>Bacillota</taxon>
        <taxon>Clostridia</taxon>
        <taxon>Lachnospirales</taxon>
        <taxon>Lachnospiraceae</taxon>
        <taxon>Lacrimispora</taxon>
    </lineage>
</organism>
<keyword evidence="9" id="KW-0046">Antibiotic resistance</keyword>
<dbReference type="PANTHER" id="PTHR43823">
    <property type="entry name" value="SPORULATION PROTEIN YKVU"/>
    <property type="match status" value="1"/>
</dbReference>
<dbReference type="InterPro" id="IPR051327">
    <property type="entry name" value="MATE_MepA_subfamily"/>
</dbReference>
<comment type="subcellular location">
    <subcellularLocation>
        <location evidence="1">Cell membrane</location>
        <topology evidence="1">Multi-pass membrane protein</topology>
    </subcellularLocation>
</comment>
<evidence type="ECO:0000256" key="6">
    <source>
        <dbReference type="ARBA" id="ARBA00022692"/>
    </source>
</evidence>
<name>A0ABX1W2K8_9FIRM</name>
<evidence type="ECO:0000256" key="4">
    <source>
        <dbReference type="ARBA" id="ARBA00022448"/>
    </source>
</evidence>
<evidence type="ECO:0000313" key="11">
    <source>
        <dbReference type="EMBL" id="NNJ32956.1"/>
    </source>
</evidence>
<dbReference type="PIRSF" id="PIRSF006603">
    <property type="entry name" value="DinF"/>
    <property type="match status" value="1"/>
</dbReference>
<protein>
    <recommendedName>
        <fullName evidence="3">Multidrug export protein MepA</fullName>
    </recommendedName>
</protein>
<gene>
    <name evidence="11" type="ORF">G9470_24665</name>
</gene>
<keyword evidence="4" id="KW-0813">Transport</keyword>
<dbReference type="InterPro" id="IPR048279">
    <property type="entry name" value="MdtK-like"/>
</dbReference>
<evidence type="ECO:0000256" key="8">
    <source>
        <dbReference type="ARBA" id="ARBA00023136"/>
    </source>
</evidence>